<dbReference type="Gene3D" id="2.40.70.10">
    <property type="entry name" value="Acid Proteases"/>
    <property type="match status" value="2"/>
</dbReference>
<dbReference type="InterPro" id="IPR021109">
    <property type="entry name" value="Peptidase_aspartic_dom_sf"/>
</dbReference>
<gene>
    <name evidence="10" type="primary">LOC115952384</name>
</gene>
<keyword evidence="3 7" id="KW-0064">Aspartyl protease</keyword>
<sequence>MAASSLLSLMFLISTLLLASSSLSVALSPTTFTIPLSPIFTKNQPSDPIKTLNSLASSSLTRAHHLKHPKSKPPLTKTKVFSHSYGGYSISLNFGTPPQTISFILDTGSSPVWFPCTSQYICIDCNIDPSKIPLFIPKLSSSSKFIDCQNPNCARISSSNPLSGCQGCNCSQACPYFFQYGLGSTLGLLLSETLDFLEKLFTNFLVGCSIFSTQQQSAGIVGFGRTPESLPSQLGLSKFSYCLISQRFDDTSESSDLVLYRGSSSDARTPGLGYTAFRKNPSFIPEYYYVDLLKVIVGSKSVNIPYKYLVPENNTNGNGGTIVDSGTTLTIMEKPIFDAVATAFEAEMVNFTRASAYVEALIGLNLCFNITGLKFEKIIFPELTFEFKGGAKLELPVVNYFVPVDVGNSSFVCLTLVTDSTVDSVGPAIILGNTQQQNFYVEFDLENDRFGFRKQNCNK</sequence>
<keyword evidence="8" id="KW-0732">Signal</keyword>
<dbReference type="GO" id="GO:0004190">
    <property type="term" value="F:aspartic-type endopeptidase activity"/>
    <property type="evidence" value="ECO:0007669"/>
    <property type="project" value="UniProtKB-KW"/>
</dbReference>
<dbReference type="GO" id="GO:0006508">
    <property type="term" value="P:proteolysis"/>
    <property type="evidence" value="ECO:0007669"/>
    <property type="project" value="UniProtKB-KW"/>
</dbReference>
<dbReference type="InParanoid" id="A0A7N2M4F7"/>
<dbReference type="EnsemblPlants" id="QL07p037332:mrna">
    <property type="protein sequence ID" value="QL07p037332:mrna:CDS:1"/>
    <property type="gene ID" value="QL07p037332"/>
</dbReference>
<dbReference type="OMA" id="VESRCCK"/>
<evidence type="ECO:0000256" key="2">
    <source>
        <dbReference type="ARBA" id="ARBA00022670"/>
    </source>
</evidence>
<dbReference type="CDD" id="cd05476">
    <property type="entry name" value="pepsin_A_like_plant"/>
    <property type="match status" value="1"/>
</dbReference>
<dbReference type="SUPFAM" id="SSF50630">
    <property type="entry name" value="Acid proteases"/>
    <property type="match status" value="1"/>
</dbReference>
<dbReference type="GO" id="GO:0005576">
    <property type="term" value="C:extracellular region"/>
    <property type="evidence" value="ECO:0007669"/>
    <property type="project" value="TreeGrafter"/>
</dbReference>
<reference evidence="10" key="2">
    <citation type="submission" date="2021-01" db="UniProtKB">
        <authorList>
            <consortium name="EnsemblPlants"/>
        </authorList>
    </citation>
    <scope>IDENTIFICATION</scope>
</reference>
<keyword evidence="4 7" id="KW-0378">Hydrolase</keyword>
<dbReference type="FunFam" id="2.40.70.10:FF:000034">
    <property type="entry name" value="Aspartyl protease family protein"/>
    <property type="match status" value="1"/>
</dbReference>
<evidence type="ECO:0000256" key="4">
    <source>
        <dbReference type="ARBA" id="ARBA00022801"/>
    </source>
</evidence>
<proteinExistence type="inferred from homology"/>
<dbReference type="PRINTS" id="PR00792">
    <property type="entry name" value="PEPSIN"/>
</dbReference>
<dbReference type="PANTHER" id="PTHR47967">
    <property type="entry name" value="OS07G0603500 PROTEIN-RELATED"/>
    <property type="match status" value="1"/>
</dbReference>
<evidence type="ECO:0000259" key="9">
    <source>
        <dbReference type="PROSITE" id="PS51767"/>
    </source>
</evidence>
<dbReference type="OrthoDB" id="2747330at2759"/>
<evidence type="ECO:0000256" key="6">
    <source>
        <dbReference type="PIRSR" id="PIRSR601461-1"/>
    </source>
</evidence>
<dbReference type="AlphaFoldDB" id="A0A7N2M4F7"/>
<reference evidence="10 11" key="1">
    <citation type="journal article" date="2016" name="G3 (Bethesda)">
        <title>First Draft Assembly and Annotation of the Genome of a California Endemic Oak Quercus lobata Nee (Fagaceae).</title>
        <authorList>
            <person name="Sork V.L."/>
            <person name="Fitz-Gibbon S.T."/>
            <person name="Puiu D."/>
            <person name="Crepeau M."/>
            <person name="Gugger P.F."/>
            <person name="Sherman R."/>
            <person name="Stevens K."/>
            <person name="Langley C.H."/>
            <person name="Pellegrini M."/>
            <person name="Salzberg S.L."/>
        </authorList>
    </citation>
    <scope>NUCLEOTIDE SEQUENCE [LARGE SCALE GENOMIC DNA]</scope>
    <source>
        <strain evidence="10 11">cv. SW786</strain>
    </source>
</reference>
<dbReference type="EMBL" id="LRBV02000007">
    <property type="status" value="NOT_ANNOTATED_CDS"/>
    <property type="molecule type" value="Genomic_DNA"/>
</dbReference>
<protein>
    <recommendedName>
        <fullName evidence="9">Peptidase A1 domain-containing protein</fullName>
    </recommendedName>
</protein>
<name>A0A7N2M4F7_QUELO</name>
<dbReference type="InterPro" id="IPR032861">
    <property type="entry name" value="TAXi_N"/>
</dbReference>
<keyword evidence="5" id="KW-0325">Glycoprotein</keyword>
<dbReference type="InterPro" id="IPR001969">
    <property type="entry name" value="Aspartic_peptidase_AS"/>
</dbReference>
<dbReference type="InterPro" id="IPR051708">
    <property type="entry name" value="Plant_Aspart_Prot_A1"/>
</dbReference>
<dbReference type="PROSITE" id="PS51767">
    <property type="entry name" value="PEPTIDASE_A1"/>
    <property type="match status" value="1"/>
</dbReference>
<evidence type="ECO:0000256" key="3">
    <source>
        <dbReference type="ARBA" id="ARBA00022750"/>
    </source>
</evidence>
<evidence type="ECO:0000313" key="10">
    <source>
        <dbReference type="EnsemblPlants" id="QL07p037332:mrna:CDS:1"/>
    </source>
</evidence>
<dbReference type="InterPro" id="IPR033121">
    <property type="entry name" value="PEPTIDASE_A1"/>
</dbReference>
<dbReference type="InterPro" id="IPR034161">
    <property type="entry name" value="Pepsin-like_plant"/>
</dbReference>
<evidence type="ECO:0000256" key="1">
    <source>
        <dbReference type="ARBA" id="ARBA00007447"/>
    </source>
</evidence>
<dbReference type="PROSITE" id="PS00141">
    <property type="entry name" value="ASP_PROTEASE"/>
    <property type="match status" value="1"/>
</dbReference>
<keyword evidence="2 7" id="KW-0645">Protease</keyword>
<dbReference type="PANTHER" id="PTHR47967:SF36">
    <property type="entry name" value="PEPTIDASE A1 DOMAIN-CONTAINING PROTEIN"/>
    <property type="match status" value="1"/>
</dbReference>
<dbReference type="KEGG" id="qlo:115952384"/>
<feature type="active site" evidence="6">
    <location>
        <position position="106"/>
    </location>
</feature>
<evidence type="ECO:0000256" key="7">
    <source>
        <dbReference type="RuleBase" id="RU000454"/>
    </source>
</evidence>
<dbReference type="InterPro" id="IPR032799">
    <property type="entry name" value="TAXi_C"/>
</dbReference>
<dbReference type="FunCoup" id="A0A7N2M4F7">
    <property type="interactions" value="139"/>
</dbReference>
<comment type="similarity">
    <text evidence="1 7">Belongs to the peptidase A1 family.</text>
</comment>
<feature type="domain" description="Peptidase A1" evidence="9">
    <location>
        <begin position="88"/>
        <end position="453"/>
    </location>
</feature>
<dbReference type="RefSeq" id="XP_030925406.1">
    <property type="nucleotide sequence ID" value="XM_031069546.1"/>
</dbReference>
<dbReference type="Pfam" id="PF14541">
    <property type="entry name" value="TAXi_C"/>
    <property type="match status" value="1"/>
</dbReference>
<evidence type="ECO:0000256" key="8">
    <source>
        <dbReference type="SAM" id="SignalP"/>
    </source>
</evidence>
<dbReference type="Gramene" id="QL07p037332:mrna">
    <property type="protein sequence ID" value="QL07p037332:mrna:CDS:1"/>
    <property type="gene ID" value="QL07p037332"/>
</dbReference>
<organism evidence="10 11">
    <name type="scientific">Quercus lobata</name>
    <name type="common">Valley oak</name>
    <dbReference type="NCBI Taxonomy" id="97700"/>
    <lineage>
        <taxon>Eukaryota</taxon>
        <taxon>Viridiplantae</taxon>
        <taxon>Streptophyta</taxon>
        <taxon>Embryophyta</taxon>
        <taxon>Tracheophyta</taxon>
        <taxon>Spermatophyta</taxon>
        <taxon>Magnoliopsida</taxon>
        <taxon>eudicotyledons</taxon>
        <taxon>Gunneridae</taxon>
        <taxon>Pentapetalae</taxon>
        <taxon>rosids</taxon>
        <taxon>fabids</taxon>
        <taxon>Fagales</taxon>
        <taxon>Fagaceae</taxon>
        <taxon>Quercus</taxon>
    </lineage>
</organism>
<dbReference type="InterPro" id="IPR001461">
    <property type="entry name" value="Aspartic_peptidase_A1"/>
</dbReference>
<evidence type="ECO:0000256" key="5">
    <source>
        <dbReference type="ARBA" id="ARBA00023180"/>
    </source>
</evidence>
<dbReference type="Pfam" id="PF14543">
    <property type="entry name" value="TAXi_N"/>
    <property type="match status" value="1"/>
</dbReference>
<keyword evidence="11" id="KW-1185">Reference proteome</keyword>
<feature type="signal peptide" evidence="8">
    <location>
        <begin position="1"/>
        <end position="26"/>
    </location>
</feature>
<feature type="active site" evidence="6">
    <location>
        <position position="324"/>
    </location>
</feature>
<accession>A0A7N2M4F7</accession>
<evidence type="ECO:0000313" key="11">
    <source>
        <dbReference type="Proteomes" id="UP000594261"/>
    </source>
</evidence>
<dbReference type="GeneID" id="115952384"/>
<dbReference type="Proteomes" id="UP000594261">
    <property type="component" value="Chromosome 7"/>
</dbReference>
<feature type="chain" id="PRO_5029590495" description="Peptidase A1 domain-containing protein" evidence="8">
    <location>
        <begin position="27"/>
        <end position="459"/>
    </location>
</feature>